<proteinExistence type="predicted"/>
<evidence type="ECO:0000313" key="3">
    <source>
        <dbReference type="Proteomes" id="UP000298663"/>
    </source>
</evidence>
<gene>
    <name evidence="2" type="ORF">L596_008906</name>
</gene>
<evidence type="ECO:0000256" key="1">
    <source>
        <dbReference type="SAM" id="MobiDB-lite"/>
    </source>
</evidence>
<name>A0A4V6A6G4_STECR</name>
<comment type="caution">
    <text evidence="2">The sequence shown here is derived from an EMBL/GenBank/DDBJ whole genome shotgun (WGS) entry which is preliminary data.</text>
</comment>
<dbReference type="EMBL" id="AZBU02000002">
    <property type="protein sequence ID" value="TKR94645.1"/>
    <property type="molecule type" value="Genomic_DNA"/>
</dbReference>
<sequence>MPPKRRAQSPLSTRNTNRRIDSEEDDEGADHGLFDYEDEDESEIIVQNEEAKRRRRKRESSMIELSDFLNLSSSQKYT</sequence>
<reference evidence="2 3" key="1">
    <citation type="journal article" date="2015" name="Genome Biol.">
        <title>Comparative genomics of Steinernema reveals deeply conserved gene regulatory networks.</title>
        <authorList>
            <person name="Dillman A.R."/>
            <person name="Macchietto M."/>
            <person name="Porter C.F."/>
            <person name="Rogers A."/>
            <person name="Williams B."/>
            <person name="Antoshechkin I."/>
            <person name="Lee M.M."/>
            <person name="Goodwin Z."/>
            <person name="Lu X."/>
            <person name="Lewis E.E."/>
            <person name="Goodrich-Blair H."/>
            <person name="Stock S.P."/>
            <person name="Adams B.J."/>
            <person name="Sternberg P.W."/>
            <person name="Mortazavi A."/>
        </authorList>
    </citation>
    <scope>NUCLEOTIDE SEQUENCE [LARGE SCALE GENOMIC DNA]</scope>
    <source>
        <strain evidence="2 3">ALL</strain>
    </source>
</reference>
<reference evidence="2 3" key="2">
    <citation type="journal article" date="2019" name="G3 (Bethesda)">
        <title>Hybrid Assembly of the Genome of the Entomopathogenic Nematode Steinernema carpocapsae Identifies the X-Chromosome.</title>
        <authorList>
            <person name="Serra L."/>
            <person name="Macchietto M."/>
            <person name="Macias-Munoz A."/>
            <person name="McGill C.J."/>
            <person name="Rodriguez I.M."/>
            <person name="Rodriguez B."/>
            <person name="Murad R."/>
            <person name="Mortazavi A."/>
        </authorList>
    </citation>
    <scope>NUCLEOTIDE SEQUENCE [LARGE SCALE GENOMIC DNA]</scope>
    <source>
        <strain evidence="2 3">ALL</strain>
    </source>
</reference>
<evidence type="ECO:0000313" key="2">
    <source>
        <dbReference type="EMBL" id="TKR94645.1"/>
    </source>
</evidence>
<protein>
    <submittedName>
        <fullName evidence="2">Uncharacterized protein</fullName>
    </submittedName>
</protein>
<keyword evidence="3" id="KW-1185">Reference proteome</keyword>
<dbReference type="Proteomes" id="UP000298663">
    <property type="component" value="Unassembled WGS sequence"/>
</dbReference>
<feature type="region of interest" description="Disordered" evidence="1">
    <location>
        <begin position="1"/>
        <end position="61"/>
    </location>
</feature>
<dbReference type="AlphaFoldDB" id="A0A4V6A6G4"/>
<accession>A0A4V6A6G4</accession>
<organism evidence="2 3">
    <name type="scientific">Steinernema carpocapsae</name>
    <name type="common">Entomopathogenic nematode</name>
    <dbReference type="NCBI Taxonomy" id="34508"/>
    <lineage>
        <taxon>Eukaryota</taxon>
        <taxon>Metazoa</taxon>
        <taxon>Ecdysozoa</taxon>
        <taxon>Nematoda</taxon>
        <taxon>Chromadorea</taxon>
        <taxon>Rhabditida</taxon>
        <taxon>Tylenchina</taxon>
        <taxon>Panagrolaimomorpha</taxon>
        <taxon>Strongyloidoidea</taxon>
        <taxon>Steinernematidae</taxon>
        <taxon>Steinernema</taxon>
    </lineage>
</organism>